<accession>A0A6A6GPP5</accession>
<dbReference type="OrthoDB" id="79171at2759"/>
<evidence type="ECO:0000259" key="2">
    <source>
        <dbReference type="PROSITE" id="PS50304"/>
    </source>
</evidence>
<evidence type="ECO:0000313" key="3">
    <source>
        <dbReference type="EMBL" id="KAF2227460.1"/>
    </source>
</evidence>
<dbReference type="Pfam" id="PF18115">
    <property type="entry name" value="Tudor_3"/>
    <property type="match status" value="1"/>
</dbReference>
<feature type="compositionally biased region" description="Low complexity" evidence="1">
    <location>
        <begin position="164"/>
        <end position="174"/>
    </location>
</feature>
<dbReference type="Proteomes" id="UP000799538">
    <property type="component" value="Unassembled WGS sequence"/>
</dbReference>
<dbReference type="InterPro" id="IPR002999">
    <property type="entry name" value="Tudor"/>
</dbReference>
<gene>
    <name evidence="3" type="ORF">BDZ85DRAFT_277359</name>
</gene>
<evidence type="ECO:0000256" key="1">
    <source>
        <dbReference type="SAM" id="MobiDB-lite"/>
    </source>
</evidence>
<feature type="compositionally biased region" description="Basic and acidic residues" evidence="1">
    <location>
        <begin position="185"/>
        <end position="200"/>
    </location>
</feature>
<evidence type="ECO:0000313" key="4">
    <source>
        <dbReference type="Proteomes" id="UP000799538"/>
    </source>
</evidence>
<dbReference type="InterPro" id="IPR041297">
    <property type="entry name" value="Crb2_Tudor"/>
</dbReference>
<name>A0A6A6GPP5_9PEZI</name>
<feature type="region of interest" description="Disordered" evidence="1">
    <location>
        <begin position="55"/>
        <end position="81"/>
    </location>
</feature>
<feature type="region of interest" description="Disordered" evidence="1">
    <location>
        <begin position="185"/>
        <end position="234"/>
    </location>
</feature>
<sequence>MPALGELQALLRQEKDNLREVDEILEMAPDSEDAIQLKQQVLERKKDLEDKIAKLSNNQTAPIISNVNPSPPTPPSKPEEPQRIYKVGETVTAKYQGDGQFYPATIVSVMGSSTAPIYTIKFKGYEGTETVRGHQIRSTSHSNPLKRKADETVAAYNPPPAVPPSSSGSVLSAPASIDPELASKLKANGDGDAAKPGAEKPKKKKVNKVAQALEKQKSSWQDFQKKSAGSKVGKAVNKESMFRTGDNPLAKVGFVGSGAKMSADAVKQKHKYEDDVDGDRRPGRGGPPDRRRDDGYERSYR</sequence>
<dbReference type="PROSITE" id="PS50304">
    <property type="entry name" value="TUDOR"/>
    <property type="match status" value="1"/>
</dbReference>
<feature type="compositionally biased region" description="Basic and acidic residues" evidence="1">
    <location>
        <begin position="278"/>
        <end position="301"/>
    </location>
</feature>
<dbReference type="SUPFAM" id="SSF63748">
    <property type="entry name" value="Tudor/PWWP/MBT"/>
    <property type="match status" value="1"/>
</dbReference>
<dbReference type="Gene3D" id="2.30.30.140">
    <property type="match status" value="1"/>
</dbReference>
<reference evidence="4" key="1">
    <citation type="journal article" date="2020" name="Stud. Mycol.">
        <title>101 Dothideomycetes genomes: A test case for predicting lifestyles and emergence of pathogens.</title>
        <authorList>
            <person name="Haridas S."/>
            <person name="Albert R."/>
            <person name="Binder M."/>
            <person name="Bloem J."/>
            <person name="LaButti K."/>
            <person name="Salamov A."/>
            <person name="Andreopoulos B."/>
            <person name="Baker S."/>
            <person name="Barry K."/>
            <person name="Bills G."/>
            <person name="Bluhm B."/>
            <person name="Cannon C."/>
            <person name="Castanera R."/>
            <person name="Culley D."/>
            <person name="Daum C."/>
            <person name="Ezra D."/>
            <person name="Gonzalez J."/>
            <person name="Henrissat B."/>
            <person name="Kuo A."/>
            <person name="Liang C."/>
            <person name="Lipzen A."/>
            <person name="Lutzoni F."/>
            <person name="Magnuson J."/>
            <person name="Mondo S."/>
            <person name="Nolan M."/>
            <person name="Ohm R."/>
            <person name="Pangilinan J."/>
            <person name="Park H.-J."/>
            <person name="Ramirez L."/>
            <person name="Alfaro M."/>
            <person name="Sun H."/>
            <person name="Tritt A."/>
            <person name="Yoshinaga Y."/>
            <person name="Zwiers L.-H."/>
            <person name="Turgeon B."/>
            <person name="Goodwin S."/>
            <person name="Spatafora J."/>
            <person name="Crous P."/>
            <person name="Grigoriev I."/>
        </authorList>
    </citation>
    <scope>NUCLEOTIDE SEQUENCE [LARGE SCALE GENOMIC DNA]</scope>
    <source>
        <strain evidence="4">CECT 20119</strain>
    </source>
</reference>
<feature type="region of interest" description="Disordered" evidence="1">
    <location>
        <begin position="261"/>
        <end position="301"/>
    </location>
</feature>
<protein>
    <recommendedName>
        <fullName evidence="2">Tudor domain-containing protein</fullName>
    </recommendedName>
</protein>
<feature type="region of interest" description="Disordered" evidence="1">
    <location>
        <begin position="155"/>
        <end position="174"/>
    </location>
</feature>
<keyword evidence="4" id="KW-1185">Reference proteome</keyword>
<proteinExistence type="predicted"/>
<dbReference type="AlphaFoldDB" id="A0A6A6GPP5"/>
<feature type="domain" description="Tudor" evidence="2">
    <location>
        <begin position="84"/>
        <end position="146"/>
    </location>
</feature>
<dbReference type="EMBL" id="ML992501">
    <property type="protein sequence ID" value="KAF2227460.1"/>
    <property type="molecule type" value="Genomic_DNA"/>
</dbReference>
<organism evidence="3 4">
    <name type="scientific">Elsinoe ampelina</name>
    <dbReference type="NCBI Taxonomy" id="302913"/>
    <lineage>
        <taxon>Eukaryota</taxon>
        <taxon>Fungi</taxon>
        <taxon>Dikarya</taxon>
        <taxon>Ascomycota</taxon>
        <taxon>Pezizomycotina</taxon>
        <taxon>Dothideomycetes</taxon>
        <taxon>Dothideomycetidae</taxon>
        <taxon>Myriangiales</taxon>
        <taxon>Elsinoaceae</taxon>
        <taxon>Elsinoe</taxon>
    </lineage>
</organism>